<feature type="compositionally biased region" description="Basic and acidic residues" evidence="3">
    <location>
        <begin position="1373"/>
        <end position="1395"/>
    </location>
</feature>
<dbReference type="PANTHER" id="PTHR45920">
    <property type="entry name" value="FORMIN HOMOLOGY 2 DOMAIN CONTAINING, ISOFORM I"/>
    <property type="match status" value="1"/>
</dbReference>
<sequence length="1401" mass="155794">MRLIMEGRHTGHQLHKPIKELSHISLYFPRGRVRRFTYKGSASSQDQPINCFAKYDQAKEEPEGAKQKAQSCESTAKHLNLTTTKGAVTESHKLTAEQERVLTDLFAICAYCRTRFQMGNQDGKLQGYPESGNLRTGDEDGRFSSSSDVQHFQSLSISTERKKTASKSRKMKKLGTRKRDSAEGILQSKIKRKVYSDTESSSVCVSKGKDRNIYSKLPASPKDPGVVTCTSMESSATSASEEKDKIEKEDWEFLEHSKNFESDTDLCSELSEYDNELLTGYGVSYGSSFLDEQDNIKLERSMCGYYMDSMSEHSSPGKAVKKSADQPYRYQHGVHKRETGIKVVAKLQEVEAVVQKVRRGESVESKECAEAANDSVTSGFTVVQSRLLTKEDVLAGPVADSESSLSLTQDCNKKDLSGSGQHREAAFSNNESCNLGEVVNRNLFKVIQSDSFDETAELKCLRISRTASRVLEGTQDSKSALSLDKNNPEFLRLPLQYSAEGNSSFKLEGKIPTSPSLAAVCNVFNSSFPSSNSYQCMSPAPSPLSSRLPSPQLNHRILPLPRQCTEKEEALPAAGISIDRVQESHTQRPTSEVLDKNGNKSTVTHLDLSPNRERQGNRGKRNGASVQAPEDPGLKQDQVWLSDSEDVLFSNHETVLLRGSRPEHLDFLRITPVEDGSYVDTQYYSHQELDSELASPTDSDDRTPKRLVAVWPPPKPKEEEEKVGLKYTEAGGVMDGWVGHVIFYLPQKNFELQIFEIRGEHAVAIAKLEDKIEGLKKDLENNVCNKARGELKEVSVSTEDDVPPKSFRTVCIQTDRETFLKTPEEETRTIQSNQTVPKKLDLKSINQSLAGKTEPGGSGPVPPPPPPPPLPGAGPPPPPPPPPPPLPGAGPPPPPPLPGCRPPPPPPLPGSGPPPPPPLPGAGPPPPPPPPMPGCGPPPPPPPPGGFAFSQMLDKRPRKPAIEPACPMKPLYWTRVQLKENSDSTLWGSLEEPSIQDPKEFEELFSKAAVQQTKKPLSDSYEKKAKAKKIVKLLDGKRSQTVGILISSLHLDMKDIQQAVLTVDNSVVDLETIEALYENRAQSDELDKIKKHYETLKEDEVKLLDKPEQFLYELSQIPDFSGRARCIIFQPAFTEGIALVHRKVEIVDRVCKGLLEPRSVKDLLGLILAFGNYMNGGNRTRGQADGFGLEILPKLKDVKSRDNKTSLVDYVVSYYLRYIDKDAGTEKTVFPLPEPQDLFLAAQVKFEDVTKDLRKLKKELDACEKEITVVCKNSSEEHLQPFKEKMETFVQNAHQEHCAEEDNLKTALGSFEDTVRYFGVKPKSGDKEITPNVVFMLWFEFCNDFKNVWKRENKNISKERLKEAQLSVQKMTAEKKVETKRISPNSLKERLRQKEATVSTS</sequence>
<feature type="compositionally biased region" description="Polar residues" evidence="3">
    <location>
        <begin position="143"/>
        <end position="158"/>
    </location>
</feature>
<dbReference type="PRINTS" id="PR00828">
    <property type="entry name" value="FORMIN"/>
</dbReference>
<dbReference type="Proteomes" id="UP001369086">
    <property type="component" value="Unassembled WGS sequence"/>
</dbReference>
<evidence type="ECO:0000259" key="4">
    <source>
        <dbReference type="PROSITE" id="PS51444"/>
    </source>
</evidence>
<protein>
    <submittedName>
        <fullName evidence="5">Formin-1-like</fullName>
    </submittedName>
</protein>
<comment type="similarity">
    <text evidence="1">Belongs to the formin homology family. Cappuccino subfamily.</text>
</comment>
<organism evidence="5 6">
    <name type="scientific">Huso huso</name>
    <name type="common">Beluga</name>
    <name type="synonym">Acipenser huso</name>
    <dbReference type="NCBI Taxonomy" id="61971"/>
    <lineage>
        <taxon>Eukaryota</taxon>
        <taxon>Metazoa</taxon>
        <taxon>Chordata</taxon>
        <taxon>Craniata</taxon>
        <taxon>Vertebrata</taxon>
        <taxon>Euteleostomi</taxon>
        <taxon>Actinopterygii</taxon>
        <taxon>Chondrostei</taxon>
        <taxon>Acipenseriformes</taxon>
        <taxon>Acipenseridae</taxon>
        <taxon>Huso</taxon>
    </lineage>
</organism>
<dbReference type="EMBL" id="JAHFZB010000015">
    <property type="protein sequence ID" value="KAK6481194.1"/>
    <property type="molecule type" value="Genomic_DNA"/>
</dbReference>
<feature type="compositionally biased region" description="Pro residues" evidence="3">
    <location>
        <begin position="860"/>
        <end position="945"/>
    </location>
</feature>
<comment type="caution">
    <text evidence="5">The sequence shown here is derived from an EMBL/GenBank/DDBJ whole genome shotgun (WGS) entry which is preliminary data.</text>
</comment>
<dbReference type="PROSITE" id="PS51444">
    <property type="entry name" value="FH2"/>
    <property type="match status" value="1"/>
</dbReference>
<evidence type="ECO:0000256" key="1">
    <source>
        <dbReference type="ARBA" id="ARBA00005271"/>
    </source>
</evidence>
<evidence type="ECO:0000313" key="5">
    <source>
        <dbReference type="EMBL" id="KAK6481194.1"/>
    </source>
</evidence>
<keyword evidence="2" id="KW-0175">Coiled coil</keyword>
<feature type="region of interest" description="Disordered" evidence="3">
    <location>
        <begin position="122"/>
        <end position="179"/>
    </location>
</feature>
<dbReference type="SMART" id="SM00498">
    <property type="entry name" value="FH2"/>
    <property type="match status" value="1"/>
</dbReference>
<proteinExistence type="inferred from homology"/>
<gene>
    <name evidence="5" type="ORF">HHUSO_G17392</name>
</gene>
<feature type="compositionally biased region" description="Basic and acidic residues" evidence="3">
    <location>
        <begin position="819"/>
        <end position="828"/>
    </location>
</feature>
<feature type="compositionally biased region" description="Low complexity" evidence="3">
    <location>
        <begin position="230"/>
        <end position="239"/>
    </location>
</feature>
<dbReference type="InterPro" id="IPR042201">
    <property type="entry name" value="FH2_Formin_sf"/>
</dbReference>
<name>A0ABR0Z8T6_HUSHU</name>
<keyword evidence="6" id="KW-1185">Reference proteome</keyword>
<dbReference type="Pfam" id="PF02181">
    <property type="entry name" value="FH2"/>
    <property type="match status" value="1"/>
</dbReference>
<accession>A0ABR0Z8T6</accession>
<dbReference type="PANTHER" id="PTHR45920:SF7">
    <property type="entry name" value="FORMIN-G"/>
    <property type="match status" value="1"/>
</dbReference>
<feature type="compositionally biased region" description="Basic residues" evidence="3">
    <location>
        <begin position="164"/>
        <end position="176"/>
    </location>
</feature>
<evidence type="ECO:0000313" key="6">
    <source>
        <dbReference type="Proteomes" id="UP001369086"/>
    </source>
</evidence>
<dbReference type="InterPro" id="IPR001265">
    <property type="entry name" value="Formin_Cappuccino_subfam"/>
</dbReference>
<dbReference type="Gene3D" id="1.20.58.2220">
    <property type="entry name" value="Formin, FH2 domain"/>
    <property type="match status" value="1"/>
</dbReference>
<feature type="region of interest" description="Disordered" evidence="3">
    <location>
        <begin position="215"/>
        <end position="245"/>
    </location>
</feature>
<evidence type="ECO:0000256" key="3">
    <source>
        <dbReference type="SAM" id="MobiDB-lite"/>
    </source>
</evidence>
<evidence type="ECO:0000256" key="2">
    <source>
        <dbReference type="SAM" id="Coils"/>
    </source>
</evidence>
<feature type="region of interest" description="Disordered" evidence="3">
    <location>
        <begin position="819"/>
        <end position="951"/>
    </location>
</feature>
<feature type="coiled-coil region" evidence="2">
    <location>
        <begin position="1246"/>
        <end position="1273"/>
    </location>
</feature>
<dbReference type="SUPFAM" id="SSF101447">
    <property type="entry name" value="Formin homology 2 domain (FH2 domain)"/>
    <property type="match status" value="1"/>
</dbReference>
<feature type="region of interest" description="Disordered" evidence="3">
    <location>
        <begin position="577"/>
        <end position="636"/>
    </location>
</feature>
<feature type="region of interest" description="Disordered" evidence="3">
    <location>
        <begin position="1373"/>
        <end position="1401"/>
    </location>
</feature>
<feature type="domain" description="FH2" evidence="4">
    <location>
        <begin position="958"/>
        <end position="1371"/>
    </location>
</feature>
<reference evidence="5 6" key="1">
    <citation type="submission" date="2021-05" db="EMBL/GenBank/DDBJ databases">
        <authorList>
            <person name="Zahm M."/>
            <person name="Klopp C."/>
            <person name="Cabau C."/>
            <person name="Kuhl H."/>
            <person name="Suciu R."/>
            <person name="Ciorpac M."/>
            <person name="Holostenco D."/>
            <person name="Gessner J."/>
            <person name="Wuertz S."/>
            <person name="Hohne C."/>
            <person name="Stock M."/>
            <person name="Gislard M."/>
            <person name="Lluch J."/>
            <person name="Milhes M."/>
            <person name="Lampietro C."/>
            <person name="Lopez Roques C."/>
            <person name="Donnadieu C."/>
            <person name="Du K."/>
            <person name="Schartl M."/>
            <person name="Guiguen Y."/>
        </authorList>
    </citation>
    <scope>NUCLEOTIDE SEQUENCE [LARGE SCALE GENOMIC DNA]</scope>
    <source>
        <strain evidence="5">Hh-F2</strain>
        <tissue evidence="5">Blood</tissue>
    </source>
</reference>
<dbReference type="InterPro" id="IPR015425">
    <property type="entry name" value="FH2_Formin"/>
</dbReference>